<name>A0A813RN36_9BILA</name>
<sequence length="368" mass="38864">MPIDTTICAGTSYTLTIPQPSSTNILWNDGTVGNTHVITGPASYTAIANNIGCIKSGGFNVAVQSMPVVNLGNDTLYCSSKPNTLKLKVNANVINYLWNNNSIADTLKIAGPGTYWVRGSANGCMASDTIVVGNNPANSFTMPIDTIICSGTSYNLTLPSITNTNFLWNDGAVGNTHLITGPATYSVVANSIGCLKNASYNVATKPTPIVKLGNDTLYCTTKPNTLKLAASANIIDYLWNNSSTADSLNITGPGTYWLRGTANGCTAADTINVADNPVNVFVMPNDTTICDRSSYHLILPQIPNTNILWNDGAIGYTHLITGPKNYNTVANNIGCLKSGSYTVSTKPLPIVSLGNDTTLCNVGWFVLG</sequence>
<proteinExistence type="predicted"/>
<gene>
    <name evidence="1" type="ORF">PYM288_LOCUS3746</name>
</gene>
<organism evidence="1 2">
    <name type="scientific">Rotaria sordida</name>
    <dbReference type="NCBI Taxonomy" id="392033"/>
    <lineage>
        <taxon>Eukaryota</taxon>
        <taxon>Metazoa</taxon>
        <taxon>Spiralia</taxon>
        <taxon>Gnathifera</taxon>
        <taxon>Rotifera</taxon>
        <taxon>Eurotatoria</taxon>
        <taxon>Bdelloidea</taxon>
        <taxon>Philodinida</taxon>
        <taxon>Philodinidae</taxon>
        <taxon>Rotaria</taxon>
    </lineage>
</organism>
<evidence type="ECO:0000313" key="1">
    <source>
        <dbReference type="EMBL" id="CAF0783456.1"/>
    </source>
</evidence>
<protein>
    <submittedName>
        <fullName evidence="1">Uncharacterized protein</fullName>
    </submittedName>
</protein>
<dbReference type="EMBL" id="CAJNOH010000030">
    <property type="protein sequence ID" value="CAF0783456.1"/>
    <property type="molecule type" value="Genomic_DNA"/>
</dbReference>
<comment type="caution">
    <text evidence="1">The sequence shown here is derived from an EMBL/GenBank/DDBJ whole genome shotgun (WGS) entry which is preliminary data.</text>
</comment>
<evidence type="ECO:0000313" key="2">
    <source>
        <dbReference type="Proteomes" id="UP000663854"/>
    </source>
</evidence>
<reference evidence="1" key="1">
    <citation type="submission" date="2021-02" db="EMBL/GenBank/DDBJ databases">
        <authorList>
            <person name="Nowell W R."/>
        </authorList>
    </citation>
    <scope>NUCLEOTIDE SEQUENCE</scope>
</reference>
<dbReference type="Proteomes" id="UP000663854">
    <property type="component" value="Unassembled WGS sequence"/>
</dbReference>
<dbReference type="AlphaFoldDB" id="A0A813RN36"/>
<accession>A0A813RN36</accession>